<sequence length="197" mass="22441">MLKKTLHASQDGRATVVADSGEIESENANLQLSDSADVNSENVEVQSLQSNSDSDEYESVQLVSDGLRPKEDIESRKIHEEENNVDDPERELSIPHNTAQEKWIQLRMGLGLHKTVDNNVQDNLNIEKERWRSILKRIIACIEFLAEHNDDFRGTSSKLYTANNGKFLGLIQMIAKFDIMADHLRRVCNDEIHMIII</sequence>
<evidence type="ECO:0000256" key="1">
    <source>
        <dbReference type="SAM" id="MobiDB-lite"/>
    </source>
</evidence>
<dbReference type="OrthoDB" id="6622725at2759"/>
<organism evidence="2 3">
    <name type="scientific">Cinara cedri</name>
    <dbReference type="NCBI Taxonomy" id="506608"/>
    <lineage>
        <taxon>Eukaryota</taxon>
        <taxon>Metazoa</taxon>
        <taxon>Ecdysozoa</taxon>
        <taxon>Arthropoda</taxon>
        <taxon>Hexapoda</taxon>
        <taxon>Insecta</taxon>
        <taxon>Pterygota</taxon>
        <taxon>Neoptera</taxon>
        <taxon>Paraneoptera</taxon>
        <taxon>Hemiptera</taxon>
        <taxon>Sternorrhyncha</taxon>
        <taxon>Aphidomorpha</taxon>
        <taxon>Aphidoidea</taxon>
        <taxon>Aphididae</taxon>
        <taxon>Lachninae</taxon>
        <taxon>Cinara</taxon>
    </lineage>
</organism>
<dbReference type="AlphaFoldDB" id="A0A5E4M3Y1"/>
<evidence type="ECO:0000313" key="3">
    <source>
        <dbReference type="Proteomes" id="UP000325440"/>
    </source>
</evidence>
<protein>
    <recommendedName>
        <fullName evidence="4">DUF4371 domain-containing protein</fullName>
    </recommendedName>
</protein>
<proteinExistence type="predicted"/>
<evidence type="ECO:0008006" key="4">
    <source>
        <dbReference type="Google" id="ProtNLM"/>
    </source>
</evidence>
<gene>
    <name evidence="2" type="ORF">CINCED_3A001173</name>
</gene>
<dbReference type="Proteomes" id="UP000325440">
    <property type="component" value="Unassembled WGS sequence"/>
</dbReference>
<feature type="compositionally biased region" description="Basic and acidic residues" evidence="1">
    <location>
        <begin position="67"/>
        <end position="82"/>
    </location>
</feature>
<accession>A0A5E4M3Y1</accession>
<name>A0A5E4M3Y1_9HEMI</name>
<dbReference type="EMBL" id="CABPRJ010000023">
    <property type="protein sequence ID" value="VVC25978.1"/>
    <property type="molecule type" value="Genomic_DNA"/>
</dbReference>
<feature type="compositionally biased region" description="Polar residues" evidence="1">
    <location>
        <begin position="26"/>
        <end position="52"/>
    </location>
</feature>
<keyword evidence="3" id="KW-1185">Reference proteome</keyword>
<feature type="region of interest" description="Disordered" evidence="1">
    <location>
        <begin position="1"/>
        <end position="91"/>
    </location>
</feature>
<reference evidence="2 3" key="1">
    <citation type="submission" date="2019-08" db="EMBL/GenBank/DDBJ databases">
        <authorList>
            <person name="Alioto T."/>
            <person name="Alioto T."/>
            <person name="Gomez Garrido J."/>
        </authorList>
    </citation>
    <scope>NUCLEOTIDE SEQUENCE [LARGE SCALE GENOMIC DNA]</scope>
</reference>
<evidence type="ECO:0000313" key="2">
    <source>
        <dbReference type="EMBL" id="VVC25978.1"/>
    </source>
</evidence>